<dbReference type="EMBL" id="MT142096">
    <property type="protein sequence ID" value="QJA74417.1"/>
    <property type="molecule type" value="Genomic_DNA"/>
</dbReference>
<sequence length="171" mass="19660">MPGGNISVVERHKKLQQIQELSEEGLSDQQIADKVGMSLTAVKRNQKYIEELHTADLTPEDVASKRAELYLELVEASNSAKSLLDAASLKDNKISVDIKRYFDMWMQSISMKMKLYGLESIKVDNMLQINTQFNSNTDVNDKLDSELRERLAKMIIKSHEEKSRDRWNEKV</sequence>
<organism evidence="1">
    <name type="scientific">viral metagenome</name>
    <dbReference type="NCBI Taxonomy" id="1070528"/>
    <lineage>
        <taxon>unclassified sequences</taxon>
        <taxon>metagenomes</taxon>
        <taxon>organismal metagenomes</taxon>
    </lineage>
</organism>
<protein>
    <submittedName>
        <fullName evidence="1">Uncharacterized protein</fullName>
    </submittedName>
</protein>
<dbReference type="EMBL" id="MT142569">
    <property type="protein sequence ID" value="QJA85350.1"/>
    <property type="molecule type" value="Genomic_DNA"/>
</dbReference>
<evidence type="ECO:0000313" key="1">
    <source>
        <dbReference type="EMBL" id="QJA74417.1"/>
    </source>
</evidence>
<reference evidence="1" key="1">
    <citation type="submission" date="2020-03" db="EMBL/GenBank/DDBJ databases">
        <title>The deep terrestrial virosphere.</title>
        <authorList>
            <person name="Holmfeldt K."/>
            <person name="Nilsson E."/>
            <person name="Simone D."/>
            <person name="Lopez-Fernandez M."/>
            <person name="Wu X."/>
            <person name="de Brujin I."/>
            <person name="Lundin D."/>
            <person name="Andersson A."/>
            <person name="Bertilsson S."/>
            <person name="Dopson M."/>
        </authorList>
    </citation>
    <scope>NUCLEOTIDE SEQUENCE</scope>
    <source>
        <strain evidence="1">MM415A02012</strain>
        <strain evidence="2">MM415B02230</strain>
    </source>
</reference>
<name>A0A6M3K0H4_9ZZZZ</name>
<accession>A0A6M3K0H4</accession>
<dbReference type="AlphaFoldDB" id="A0A6M3K0H4"/>
<evidence type="ECO:0000313" key="2">
    <source>
        <dbReference type="EMBL" id="QJA85350.1"/>
    </source>
</evidence>
<proteinExistence type="predicted"/>
<gene>
    <name evidence="1" type="ORF">MM415A02012_0009</name>
    <name evidence="2" type="ORF">MM415B02230_0004</name>
</gene>